<organism evidence="1 2">
    <name type="scientific">Bradyrhizobium symbiodeficiens</name>
    <dbReference type="NCBI Taxonomy" id="1404367"/>
    <lineage>
        <taxon>Bacteria</taxon>
        <taxon>Pseudomonadati</taxon>
        <taxon>Pseudomonadota</taxon>
        <taxon>Alphaproteobacteria</taxon>
        <taxon>Hyphomicrobiales</taxon>
        <taxon>Nitrobacteraceae</taxon>
        <taxon>Bradyrhizobium</taxon>
    </lineage>
</organism>
<dbReference type="EMBL" id="CP050066">
    <property type="protein sequence ID" value="QIP05609.1"/>
    <property type="molecule type" value="Genomic_DNA"/>
</dbReference>
<name>A0A6G8ZZT3_9BRAD</name>
<sequence>MRDGKSYREEGGRFYGFIEGSEPAPFESAYSRLNLVLDAVDADEYDRVLGAPIDRMSLAIIRITTTPNRLQNAFRLIRVPVEGDWVEVKLERRDNFPIAWLTTLADDYQGAERLNVVEMRIVDGAEPGGHLRASVDMKAADKRDSSLLEEFKRLSDFELHVRVVDVGQASCNAVHSGRSSTSPVLAYFDVGAPLFFHHSSLPSPFAEPLRVFDSGVVILSHWDFDHYAQALRSSSRLRQLKWYAPRQPVGPNAIAFQNSLSSLTILDLPSYREGQVGIFKCNGPTNDRNHSGYVMRIGNEQNASLLTGDASYEVIARQATVGIQGLTIPHHGGSGGAKPFTGSGPAVVSYGAPNKYKHPNDGVIGAHQKSGWTVTRTADHPGQRRGDRWL</sequence>
<dbReference type="AlphaFoldDB" id="A0A6G8ZZT3"/>
<dbReference type="RefSeq" id="WP_166466931.1">
    <property type="nucleotide sequence ID" value="NZ_CP050066.2"/>
</dbReference>
<evidence type="ECO:0000313" key="2">
    <source>
        <dbReference type="Proteomes" id="UP000500895"/>
    </source>
</evidence>
<dbReference type="InterPro" id="IPR036866">
    <property type="entry name" value="RibonucZ/Hydroxyglut_hydro"/>
</dbReference>
<gene>
    <name evidence="1" type="ORF">HAV00_04800</name>
</gene>
<reference evidence="1 2" key="1">
    <citation type="journal article" date="2020" name="Int. J. Syst. Evol. Microbiol.">
        <title>Description and complete genome sequences of Bradyrhizobium symbiodeficiens sp. nov., a non-symbiotic bacterium associated with legumes native to Canada.</title>
        <authorList>
            <person name="Bromfield E.S.P."/>
            <person name="Cloutier S."/>
            <person name="Nguyen H.D.T."/>
        </authorList>
    </citation>
    <scope>NUCLEOTIDE SEQUENCE [LARGE SCALE GENOMIC DNA]</scope>
    <source>
        <strain evidence="1 2">101S1MB</strain>
    </source>
</reference>
<dbReference type="Proteomes" id="UP000500895">
    <property type="component" value="Chromosome"/>
</dbReference>
<dbReference type="Gene3D" id="3.60.15.10">
    <property type="entry name" value="Ribonuclease Z/Hydroxyacylglutathione hydrolase-like"/>
    <property type="match status" value="1"/>
</dbReference>
<evidence type="ECO:0000313" key="1">
    <source>
        <dbReference type="EMBL" id="QIP05609.1"/>
    </source>
</evidence>
<accession>A0A6G8ZZT3</accession>
<dbReference type="SUPFAM" id="SSF56281">
    <property type="entry name" value="Metallo-hydrolase/oxidoreductase"/>
    <property type="match status" value="1"/>
</dbReference>
<protein>
    <submittedName>
        <fullName evidence="1">Uncharacterized protein</fullName>
    </submittedName>
</protein>
<proteinExistence type="predicted"/>